<comment type="caution">
    <text evidence="1">The sequence shown here is derived from an EMBL/GenBank/DDBJ whole genome shotgun (WGS) entry which is preliminary data.</text>
</comment>
<keyword evidence="2" id="KW-1185">Reference proteome</keyword>
<evidence type="ECO:0000313" key="2">
    <source>
        <dbReference type="Proteomes" id="UP000309997"/>
    </source>
</evidence>
<proteinExistence type="predicted"/>
<protein>
    <submittedName>
        <fullName evidence="1">Uncharacterized protein</fullName>
    </submittedName>
</protein>
<dbReference type="EMBL" id="RCHU02000018">
    <property type="protein sequence ID" value="KAL3567187.1"/>
    <property type="molecule type" value="Genomic_DNA"/>
</dbReference>
<reference evidence="1 2" key="1">
    <citation type="journal article" date="2024" name="Plant Biotechnol. J.">
        <title>Genome and CRISPR/Cas9 system of a widespread forest tree (Populus alba) in the world.</title>
        <authorList>
            <person name="Liu Y.J."/>
            <person name="Jiang P.F."/>
            <person name="Han X.M."/>
            <person name="Li X.Y."/>
            <person name="Wang H.M."/>
            <person name="Wang Y.J."/>
            <person name="Wang X.X."/>
            <person name="Zeng Q.Y."/>
        </authorList>
    </citation>
    <scope>NUCLEOTIDE SEQUENCE [LARGE SCALE GENOMIC DNA]</scope>
    <source>
        <strain evidence="2">cv. PAL-ZL1</strain>
    </source>
</reference>
<organism evidence="1 2">
    <name type="scientific">Populus alba</name>
    <name type="common">White poplar</name>
    <dbReference type="NCBI Taxonomy" id="43335"/>
    <lineage>
        <taxon>Eukaryota</taxon>
        <taxon>Viridiplantae</taxon>
        <taxon>Streptophyta</taxon>
        <taxon>Embryophyta</taxon>
        <taxon>Tracheophyta</taxon>
        <taxon>Spermatophyta</taxon>
        <taxon>Magnoliopsida</taxon>
        <taxon>eudicotyledons</taxon>
        <taxon>Gunneridae</taxon>
        <taxon>Pentapetalae</taxon>
        <taxon>rosids</taxon>
        <taxon>fabids</taxon>
        <taxon>Malpighiales</taxon>
        <taxon>Salicaceae</taxon>
        <taxon>Saliceae</taxon>
        <taxon>Populus</taxon>
    </lineage>
</organism>
<dbReference type="Proteomes" id="UP000309997">
    <property type="component" value="Unassembled WGS sequence"/>
</dbReference>
<sequence length="228" mass="24739">MFHANSLLTNILRFHHKLTADARCGGCHLAEEEVDIVHSLRDCPMAKQKHSFIPSCAVVAMGTPKHDRHRSLLSWMWTVVPLAILVELDLEDFIRSPKGAFLIGCYAKYHKHGVDIRKLLSRNWVGITEGGGDAYNTPIIGGSGVFSITGGGGGRDAVGDGEGGGVVVVHNYNGNGWVEEEKVAVAVYGDKSVAVVQQVEAVVGMQNVEMLVDGKTLWEVVVMQQMSF</sequence>
<name>A0ACC4AMR9_POPAL</name>
<evidence type="ECO:0000313" key="1">
    <source>
        <dbReference type="EMBL" id="KAL3567187.1"/>
    </source>
</evidence>
<accession>A0ACC4AMR9</accession>
<gene>
    <name evidence="1" type="ORF">D5086_032602</name>
</gene>